<comment type="cofactor">
    <cofactor evidence="2">
        <name>Fe(3+)</name>
        <dbReference type="ChEBI" id="CHEBI:29034"/>
    </cofactor>
</comment>
<evidence type="ECO:0000313" key="13">
    <source>
        <dbReference type="EMBL" id="CAD7241003.1"/>
    </source>
</evidence>
<evidence type="ECO:0000256" key="11">
    <source>
        <dbReference type="ARBA" id="ARBA00023004"/>
    </source>
</evidence>
<reference evidence="13" key="1">
    <citation type="submission" date="2020-11" db="EMBL/GenBank/DDBJ databases">
        <authorList>
            <person name="Tran Van P."/>
        </authorList>
    </citation>
    <scope>NUCLEOTIDE SEQUENCE</scope>
</reference>
<dbReference type="InterPro" id="IPR011059">
    <property type="entry name" value="Metal-dep_hydrolase_composite"/>
</dbReference>
<evidence type="ECO:0000256" key="6">
    <source>
        <dbReference type="ARBA" id="ARBA00013406"/>
    </source>
</evidence>
<evidence type="ECO:0000256" key="5">
    <source>
        <dbReference type="ARBA" id="ARBA00012864"/>
    </source>
</evidence>
<dbReference type="OrthoDB" id="194468at2759"/>
<dbReference type="EC" id="3.5.2.7" evidence="5"/>
<evidence type="ECO:0000256" key="7">
    <source>
        <dbReference type="ARBA" id="ARBA00022723"/>
    </source>
</evidence>
<evidence type="ECO:0000256" key="2">
    <source>
        <dbReference type="ARBA" id="ARBA00001965"/>
    </source>
</evidence>
<dbReference type="SUPFAM" id="SSF51338">
    <property type="entry name" value="Composite domain of metallo-dependent hydrolases"/>
    <property type="match status" value="1"/>
</dbReference>
<evidence type="ECO:0000256" key="8">
    <source>
        <dbReference type="ARBA" id="ARBA00022801"/>
    </source>
</evidence>
<dbReference type="AlphaFoldDB" id="A0A7R8WZQ7"/>
<proteinExistence type="inferred from homology"/>
<dbReference type="PANTHER" id="PTHR42752">
    <property type="entry name" value="IMIDAZOLONEPROPIONASE"/>
    <property type="match status" value="1"/>
</dbReference>
<dbReference type="FunFam" id="3.20.20.140:FF:000007">
    <property type="entry name" value="Imidazolonepropionase"/>
    <property type="match status" value="1"/>
</dbReference>
<organism evidence="13">
    <name type="scientific">Darwinula stevensoni</name>
    <dbReference type="NCBI Taxonomy" id="69355"/>
    <lineage>
        <taxon>Eukaryota</taxon>
        <taxon>Metazoa</taxon>
        <taxon>Ecdysozoa</taxon>
        <taxon>Arthropoda</taxon>
        <taxon>Crustacea</taxon>
        <taxon>Oligostraca</taxon>
        <taxon>Ostracoda</taxon>
        <taxon>Podocopa</taxon>
        <taxon>Podocopida</taxon>
        <taxon>Darwinulocopina</taxon>
        <taxon>Darwinuloidea</taxon>
        <taxon>Darwinulidae</taxon>
        <taxon>Darwinula</taxon>
    </lineage>
</organism>
<dbReference type="GO" id="GO:0005737">
    <property type="term" value="C:cytoplasm"/>
    <property type="evidence" value="ECO:0007669"/>
    <property type="project" value="InterPro"/>
</dbReference>
<keyword evidence="10" id="KW-0862">Zinc</keyword>
<evidence type="ECO:0000259" key="12">
    <source>
        <dbReference type="Pfam" id="PF01979"/>
    </source>
</evidence>
<dbReference type="Gene3D" id="2.30.40.10">
    <property type="entry name" value="Urease, subunit C, domain 1"/>
    <property type="match status" value="1"/>
</dbReference>
<dbReference type="InterPro" id="IPR006680">
    <property type="entry name" value="Amidohydro-rel"/>
</dbReference>
<dbReference type="GO" id="GO:0050480">
    <property type="term" value="F:imidazolonepropionase activity"/>
    <property type="evidence" value="ECO:0007669"/>
    <property type="project" value="UniProtKB-EC"/>
</dbReference>
<dbReference type="GO" id="GO:0019556">
    <property type="term" value="P:L-histidine catabolic process to glutamate and formamide"/>
    <property type="evidence" value="ECO:0007669"/>
    <property type="project" value="UniProtKB-UniPathway"/>
</dbReference>
<dbReference type="GO" id="GO:0019557">
    <property type="term" value="P:L-histidine catabolic process to glutamate and formate"/>
    <property type="evidence" value="ECO:0007669"/>
    <property type="project" value="UniProtKB-UniPathway"/>
</dbReference>
<gene>
    <name evidence="13" type="ORF">DSTB1V02_LOCUS1005</name>
</gene>
<dbReference type="NCBIfam" id="TIGR01224">
    <property type="entry name" value="hutI"/>
    <property type="match status" value="1"/>
</dbReference>
<keyword evidence="7" id="KW-0479">Metal-binding</keyword>
<dbReference type="SUPFAM" id="SSF51556">
    <property type="entry name" value="Metallo-dependent hydrolases"/>
    <property type="match status" value="1"/>
</dbReference>
<dbReference type="Gene3D" id="3.20.20.140">
    <property type="entry name" value="Metal-dependent hydrolases"/>
    <property type="match status" value="1"/>
</dbReference>
<dbReference type="HAMAP" id="MF_00372">
    <property type="entry name" value="HutI"/>
    <property type="match status" value="1"/>
</dbReference>
<evidence type="ECO:0000256" key="4">
    <source>
        <dbReference type="ARBA" id="ARBA00008002"/>
    </source>
</evidence>
<dbReference type="EMBL" id="CAJPEV010000084">
    <property type="protein sequence ID" value="CAG0880295.1"/>
    <property type="molecule type" value="Genomic_DNA"/>
</dbReference>
<dbReference type="GO" id="GO:0046872">
    <property type="term" value="F:metal ion binding"/>
    <property type="evidence" value="ECO:0007669"/>
    <property type="project" value="UniProtKB-KW"/>
</dbReference>
<comment type="pathway">
    <text evidence="3">Amino-acid degradation; L-histidine degradation into L-glutamate; N-formimidoyl-L-glutamate from L-histidine: step 3/3.</text>
</comment>
<accession>A0A7R8WZQ7</accession>
<comment type="catalytic activity">
    <reaction evidence="1">
        <text>4-imidazolone-5-propanoate + H2O = N-formimidoyl-L-glutamate</text>
        <dbReference type="Rhea" id="RHEA:23660"/>
        <dbReference type="ChEBI" id="CHEBI:15377"/>
        <dbReference type="ChEBI" id="CHEBI:58928"/>
        <dbReference type="ChEBI" id="CHEBI:77893"/>
        <dbReference type="EC" id="3.5.2.7"/>
    </reaction>
</comment>
<keyword evidence="9" id="KW-0369">Histidine metabolism</keyword>
<evidence type="ECO:0000256" key="10">
    <source>
        <dbReference type="ARBA" id="ARBA00022833"/>
    </source>
</evidence>
<dbReference type="Pfam" id="PF01979">
    <property type="entry name" value="Amidohydro_1"/>
    <property type="match status" value="1"/>
</dbReference>
<dbReference type="InterPro" id="IPR032466">
    <property type="entry name" value="Metal_Hydrolase"/>
</dbReference>
<feature type="domain" description="Amidohydrolase-related" evidence="12">
    <location>
        <begin position="47"/>
        <end position="386"/>
    </location>
</feature>
<evidence type="ECO:0000313" key="14">
    <source>
        <dbReference type="Proteomes" id="UP000677054"/>
    </source>
</evidence>
<evidence type="ECO:0000256" key="9">
    <source>
        <dbReference type="ARBA" id="ARBA00022808"/>
    </source>
</evidence>
<protein>
    <recommendedName>
        <fullName evidence="6">Probable imidazolonepropionase</fullName>
        <ecNumber evidence="5">3.5.2.7</ecNumber>
    </recommendedName>
</protein>
<name>A0A7R8WZQ7_9CRUS</name>
<keyword evidence="8" id="KW-0378">Hydrolase</keyword>
<evidence type="ECO:0000256" key="1">
    <source>
        <dbReference type="ARBA" id="ARBA00000853"/>
    </source>
</evidence>
<comment type="similarity">
    <text evidence="4">Belongs to the metallo-dependent hydrolases superfamily. HutI family.</text>
</comment>
<dbReference type="UniPathway" id="UPA00379">
    <property type="reaction ID" value="UER00551"/>
</dbReference>
<evidence type="ECO:0000256" key="3">
    <source>
        <dbReference type="ARBA" id="ARBA00004758"/>
    </source>
</evidence>
<dbReference type="InterPro" id="IPR005920">
    <property type="entry name" value="HutI"/>
</dbReference>
<keyword evidence="14" id="KW-1185">Reference proteome</keyword>
<dbReference type="PANTHER" id="PTHR42752:SF1">
    <property type="entry name" value="IMIDAZOLONEPROPIONASE-RELATED"/>
    <property type="match status" value="1"/>
</dbReference>
<sequence>MAHLPQIDNAWLHMKRDRIVDFGAMDTCPKLADIKGKKIDCTGKMVLPCWCDSHSHIVFAAYREEEFIYKVKGMTYEEIAAKGGGILNSARRLAEATEEELFQSAWKRLQSMIRLGTGALEIKSGYGLTTESELKMLRVIKRLKAESPIPIKATFLGAHSLPPAYKNDRAAYISLIINEMMPAIARDNLADYCDVFCERGFFTPEETAEIVQAGARHGMKAKIHANQLDYSGGVQVGVANGAISVDHLEHCGEGEIAALQGSNTMPTLLPSCAFFINLPFPPARALMQAGLPVTLATDYNPGSTPSGNMQFVVSLACIKMKMLPEEAINAATINGARAMELEHLVGSIEPGKRANVIITKPIPSLAYIPYAFGEDVVEEVVINGRIWGKAR</sequence>
<dbReference type="EMBL" id="LR899601">
    <property type="protein sequence ID" value="CAD7241003.1"/>
    <property type="molecule type" value="Genomic_DNA"/>
</dbReference>
<dbReference type="Proteomes" id="UP000677054">
    <property type="component" value="Unassembled WGS sequence"/>
</dbReference>
<keyword evidence="11" id="KW-0408">Iron</keyword>